<gene>
    <name evidence="7" type="ORF">STIAU_7905</name>
</gene>
<comment type="caution">
    <text evidence="7">The sequence shown here is derived from an EMBL/GenBank/DDBJ whole genome shotgun (WGS) entry which is preliminary data.</text>
</comment>
<evidence type="ECO:0000256" key="5">
    <source>
        <dbReference type="ARBA" id="ARBA00047942"/>
    </source>
</evidence>
<feature type="domain" description="DNA methylase adenine-specific" evidence="6">
    <location>
        <begin position="59"/>
        <end position="276"/>
    </location>
</feature>
<evidence type="ECO:0000256" key="3">
    <source>
        <dbReference type="ARBA" id="ARBA00022603"/>
    </source>
</evidence>
<dbReference type="PRINTS" id="PR00507">
    <property type="entry name" value="N12N6MTFRASE"/>
</dbReference>
<dbReference type="Pfam" id="PF02384">
    <property type="entry name" value="N6_Mtase"/>
    <property type="match status" value="1"/>
</dbReference>
<protein>
    <recommendedName>
        <fullName evidence="2">site-specific DNA-methyltransferase (adenine-specific)</fullName>
        <ecNumber evidence="2">2.1.1.72</ecNumber>
    </recommendedName>
</protein>
<dbReference type="InterPro" id="IPR050953">
    <property type="entry name" value="N4_N6_ade-DNA_methylase"/>
</dbReference>
<accession>Q095I7</accession>
<dbReference type="PATRIC" id="fig|378806.16.peg.6605"/>
<dbReference type="GO" id="GO:0032259">
    <property type="term" value="P:methylation"/>
    <property type="evidence" value="ECO:0007669"/>
    <property type="project" value="UniProtKB-KW"/>
</dbReference>
<comment type="catalytic activity">
    <reaction evidence="5">
        <text>a 2'-deoxyadenosine in DNA + S-adenosyl-L-methionine = an N(6)-methyl-2'-deoxyadenosine in DNA + S-adenosyl-L-homocysteine + H(+)</text>
        <dbReference type="Rhea" id="RHEA:15197"/>
        <dbReference type="Rhea" id="RHEA-COMP:12418"/>
        <dbReference type="Rhea" id="RHEA-COMP:12419"/>
        <dbReference type="ChEBI" id="CHEBI:15378"/>
        <dbReference type="ChEBI" id="CHEBI:57856"/>
        <dbReference type="ChEBI" id="CHEBI:59789"/>
        <dbReference type="ChEBI" id="CHEBI:90615"/>
        <dbReference type="ChEBI" id="CHEBI:90616"/>
        <dbReference type="EC" id="2.1.1.72"/>
    </reaction>
</comment>
<evidence type="ECO:0000259" key="6">
    <source>
        <dbReference type="Pfam" id="PF02384"/>
    </source>
</evidence>
<dbReference type="PANTHER" id="PTHR33841:SF1">
    <property type="entry name" value="DNA METHYLTRANSFERASE A"/>
    <property type="match status" value="1"/>
</dbReference>
<evidence type="ECO:0000313" key="8">
    <source>
        <dbReference type="Proteomes" id="UP000032702"/>
    </source>
</evidence>
<organism evidence="7 8">
    <name type="scientific">Stigmatella aurantiaca (strain DW4/3-1)</name>
    <dbReference type="NCBI Taxonomy" id="378806"/>
    <lineage>
        <taxon>Bacteria</taxon>
        <taxon>Pseudomonadati</taxon>
        <taxon>Myxococcota</taxon>
        <taxon>Myxococcia</taxon>
        <taxon>Myxococcales</taxon>
        <taxon>Cystobacterineae</taxon>
        <taxon>Archangiaceae</taxon>
        <taxon>Stigmatella</taxon>
    </lineage>
</organism>
<keyword evidence="4" id="KW-0808">Transferase</keyword>
<dbReference type="GO" id="GO:0009007">
    <property type="term" value="F:site-specific DNA-methyltransferase (adenine-specific) activity"/>
    <property type="evidence" value="ECO:0007669"/>
    <property type="project" value="UniProtKB-EC"/>
</dbReference>
<dbReference type="AlphaFoldDB" id="Q095I7"/>
<evidence type="ECO:0000256" key="1">
    <source>
        <dbReference type="ARBA" id="ARBA00006594"/>
    </source>
</evidence>
<dbReference type="EMBL" id="AAMD01000034">
    <property type="protein sequence ID" value="EAU67381.1"/>
    <property type="molecule type" value="Genomic_DNA"/>
</dbReference>
<dbReference type="InterPro" id="IPR029063">
    <property type="entry name" value="SAM-dependent_MTases_sf"/>
</dbReference>
<dbReference type="PANTHER" id="PTHR33841">
    <property type="entry name" value="DNA METHYLTRANSFERASE YEEA-RELATED"/>
    <property type="match status" value="1"/>
</dbReference>
<comment type="similarity">
    <text evidence="1">Belongs to the N(4)/N(6)-methyltransferase family.</text>
</comment>
<name>Q095I7_STIAD</name>
<evidence type="ECO:0000256" key="2">
    <source>
        <dbReference type="ARBA" id="ARBA00011900"/>
    </source>
</evidence>
<dbReference type="InterPro" id="IPR003356">
    <property type="entry name" value="DNA_methylase_A-5"/>
</dbReference>
<dbReference type="Gene3D" id="3.40.50.150">
    <property type="entry name" value="Vaccinia Virus protein VP39"/>
    <property type="match status" value="1"/>
</dbReference>
<evidence type="ECO:0000313" key="7">
    <source>
        <dbReference type="EMBL" id="EAU67381.1"/>
    </source>
</evidence>
<sequence>MHALSASTNAQVHQEPDDFRIIPPSLCSKSFQSILDLERMRARMPRARPAPPALDEEALVHRFPGLDRRVLGAYYTPASLVERTLGLALTHLDSGPLSIVDPACGAGAFLSAAARLRPEANLLGLEVTAPAAQLCQARVPSAKVFVGDALRGGLEPLLTHIPAAHQELWVGNPPYNGTSPVLKDRPAYARLRSLLPVALPSGTSLRDDFAFFLLVAAHRLTTRPGVLAFITPSSLLDAFLYAPLRQALLDMLKLRQVVDLGAGAFANTQVRTCITVWSSLPGPTVPTHFEKTGGNSTFIPSPPEWRLAPTPHEATELDARWQTRGEPLTQLVPVSLPGVKTRFDELLVDEDPERLLERLRHFARISPRGLNGFMKAHGIPSALLPKLRALKQGPAFLVDPAQVRPFFRYAGARHRGALPPEARAFCYLDRRLIPRGDHRLRGPYDPHRGEVKLLFNVRELPLSAALLEEEGCVHDHRHARFAPLFVPQRIREEGLGITRDARSPQALGPLVPNLSPRGLAWAEQLGGPLAAFRELVRFLNSPPVQRIWAPAFGASRVLPIPLTDA</sequence>
<dbReference type="SUPFAM" id="SSF53335">
    <property type="entry name" value="S-adenosyl-L-methionine-dependent methyltransferases"/>
    <property type="match status" value="1"/>
</dbReference>
<keyword evidence="3 7" id="KW-0489">Methyltransferase</keyword>
<dbReference type="Proteomes" id="UP000032702">
    <property type="component" value="Unassembled WGS sequence"/>
</dbReference>
<reference evidence="7 8" key="1">
    <citation type="submission" date="2006-04" db="EMBL/GenBank/DDBJ databases">
        <authorList>
            <person name="Nierman W.C."/>
        </authorList>
    </citation>
    <scope>NUCLEOTIDE SEQUENCE [LARGE SCALE GENOMIC DNA]</scope>
    <source>
        <strain evidence="7 8">DW4/3-1</strain>
    </source>
</reference>
<dbReference type="GO" id="GO:0003677">
    <property type="term" value="F:DNA binding"/>
    <property type="evidence" value="ECO:0007669"/>
    <property type="project" value="InterPro"/>
</dbReference>
<dbReference type="EC" id="2.1.1.72" evidence="2"/>
<dbReference type="GO" id="GO:0008170">
    <property type="term" value="F:N-methyltransferase activity"/>
    <property type="evidence" value="ECO:0007669"/>
    <property type="project" value="InterPro"/>
</dbReference>
<evidence type="ECO:0000256" key="4">
    <source>
        <dbReference type="ARBA" id="ARBA00022679"/>
    </source>
</evidence>
<proteinExistence type="inferred from homology"/>